<comment type="subcellular location">
    <subcellularLocation>
        <location evidence="1">Peroxisome</location>
    </subcellularLocation>
</comment>
<evidence type="ECO:0000256" key="6">
    <source>
        <dbReference type="ARBA" id="ARBA00023098"/>
    </source>
</evidence>
<dbReference type="CDD" id="cd06558">
    <property type="entry name" value="crotonase-like"/>
    <property type="match status" value="1"/>
</dbReference>
<evidence type="ECO:0000256" key="12">
    <source>
        <dbReference type="ARBA" id="ARBA00071021"/>
    </source>
</evidence>
<comment type="similarity">
    <text evidence="3 13">Belongs to the enoyl-CoA hydratase/isomerase family.</text>
</comment>
<keyword evidence="4" id="KW-0276">Fatty acid metabolism</keyword>
<dbReference type="GO" id="GO:0006631">
    <property type="term" value="P:fatty acid metabolic process"/>
    <property type="evidence" value="ECO:0007669"/>
    <property type="project" value="UniProtKB-KW"/>
</dbReference>
<name>A0A914XRR0_9BILA</name>
<keyword evidence="5" id="KW-0007">Acetylation</keyword>
<evidence type="ECO:0000256" key="8">
    <source>
        <dbReference type="ARBA" id="ARBA00023235"/>
    </source>
</evidence>
<sequence length="385" mass="41607">MFLRSRCSGVLYRSLSTLPAFEHLLVTEPKKHVAFVQLNRPDKRNSLNPKLWKEIGTVFDHLAEDSDIRSIVLAGSGKAFCAGIDLKEGIAKLTAIFQDDSSDVARKARSLRKLISSFQNDFTAIEKCPKPVISAVHGYCIGAGINVISACDIRYSSSDATFSIKEVDIGIAADVGILNRINKIVGSDSLTRELAYTARDMTAQEAFEYGLVSRVFPSFDDCLSASIALAETIANKSPIAVQGTKLTLNYARDHTIEDSINFILTWNQSQLQSEDLIKSAMAAMSKGKEKAEFANPLIIKKATDCDGSAMFNTGIFAGRTAFITGASRGIGKEIALKLAKDGANIVIAAKTVEAHPKLPGTIYTAAAESEFDRLTASCVRSCTFA</sequence>
<evidence type="ECO:0000256" key="5">
    <source>
        <dbReference type="ARBA" id="ARBA00022990"/>
    </source>
</evidence>
<dbReference type="SUPFAM" id="SSF52096">
    <property type="entry name" value="ClpP/crotonase"/>
    <property type="match status" value="1"/>
</dbReference>
<dbReference type="Pfam" id="PF00106">
    <property type="entry name" value="adh_short"/>
    <property type="match status" value="1"/>
</dbReference>
<keyword evidence="7" id="KW-0576">Peroxisome</keyword>
<evidence type="ECO:0000313" key="14">
    <source>
        <dbReference type="Proteomes" id="UP000887566"/>
    </source>
</evidence>
<comment type="catalytic activity">
    <reaction evidence="10">
        <text>(3E,5Z,8Z,11Z,14Z)-eicosapentaenoyl-CoA = (2E,4E,8Z,11Z,14Z)-eicosapentaenoyl-CoA</text>
        <dbReference type="Rhea" id="RHEA:45224"/>
        <dbReference type="ChEBI" id="CHEBI:85090"/>
        <dbReference type="ChEBI" id="CHEBI:85091"/>
    </reaction>
</comment>
<keyword evidence="8" id="KW-0413">Isomerase</keyword>
<reference evidence="15" key="1">
    <citation type="submission" date="2022-11" db="UniProtKB">
        <authorList>
            <consortium name="WormBaseParasite"/>
        </authorList>
    </citation>
    <scope>IDENTIFICATION</scope>
</reference>
<evidence type="ECO:0000256" key="4">
    <source>
        <dbReference type="ARBA" id="ARBA00022832"/>
    </source>
</evidence>
<evidence type="ECO:0000256" key="10">
    <source>
        <dbReference type="ARBA" id="ARBA00052809"/>
    </source>
</evidence>
<dbReference type="InterPro" id="IPR029045">
    <property type="entry name" value="ClpP/crotonase-like_dom_sf"/>
</dbReference>
<dbReference type="WBParaSite" id="PSAMB.scaffold9817size4598.g32777.t1">
    <property type="protein sequence ID" value="PSAMB.scaffold9817size4598.g32777.t1"/>
    <property type="gene ID" value="PSAMB.scaffold9817size4598.g32777"/>
</dbReference>
<evidence type="ECO:0000256" key="13">
    <source>
        <dbReference type="RuleBase" id="RU003707"/>
    </source>
</evidence>
<evidence type="ECO:0000256" key="7">
    <source>
        <dbReference type="ARBA" id="ARBA00023140"/>
    </source>
</evidence>
<evidence type="ECO:0000256" key="3">
    <source>
        <dbReference type="ARBA" id="ARBA00005254"/>
    </source>
</evidence>
<dbReference type="GO" id="GO:0005777">
    <property type="term" value="C:peroxisome"/>
    <property type="evidence" value="ECO:0007669"/>
    <property type="project" value="UniProtKB-SubCell"/>
</dbReference>
<dbReference type="InterPro" id="IPR001753">
    <property type="entry name" value="Enoyl-CoA_hydra/iso"/>
</dbReference>
<dbReference type="InterPro" id="IPR002347">
    <property type="entry name" value="SDR_fam"/>
</dbReference>
<evidence type="ECO:0000313" key="15">
    <source>
        <dbReference type="WBParaSite" id="PSAMB.scaffold9817size4598.g32777.t1"/>
    </source>
</evidence>
<organism evidence="14 15">
    <name type="scientific">Plectus sambesii</name>
    <dbReference type="NCBI Taxonomy" id="2011161"/>
    <lineage>
        <taxon>Eukaryota</taxon>
        <taxon>Metazoa</taxon>
        <taxon>Ecdysozoa</taxon>
        <taxon>Nematoda</taxon>
        <taxon>Chromadorea</taxon>
        <taxon>Plectida</taxon>
        <taxon>Plectina</taxon>
        <taxon>Plectoidea</taxon>
        <taxon>Plectidae</taxon>
        <taxon>Plectus</taxon>
    </lineage>
</organism>
<protein>
    <recommendedName>
        <fullName evidence="12">Delta(3,5)-Delta(2,4)-dienoyl-CoA isomerase, mitochondrial</fullName>
    </recommendedName>
</protein>
<proteinExistence type="inferred from homology"/>
<comment type="function">
    <text evidence="11">Isomerization of 3-trans,5-cis-dienoyl-CoA to 2-trans,4-trans-dienoyl-CoA.</text>
</comment>
<dbReference type="InterPro" id="IPR045002">
    <property type="entry name" value="Ech1-like"/>
</dbReference>
<dbReference type="SUPFAM" id="SSF51735">
    <property type="entry name" value="NAD(P)-binding Rossmann-fold domains"/>
    <property type="match status" value="1"/>
</dbReference>
<dbReference type="AlphaFoldDB" id="A0A914XRR0"/>
<dbReference type="InterPro" id="IPR036291">
    <property type="entry name" value="NAD(P)-bd_dom_sf"/>
</dbReference>
<keyword evidence="6" id="KW-0443">Lipid metabolism</keyword>
<dbReference type="PROSITE" id="PS00166">
    <property type="entry name" value="ENOYL_COA_HYDRATASE"/>
    <property type="match status" value="1"/>
</dbReference>
<dbReference type="InterPro" id="IPR014748">
    <property type="entry name" value="Enoyl-CoA_hydra_C"/>
</dbReference>
<evidence type="ECO:0000256" key="1">
    <source>
        <dbReference type="ARBA" id="ARBA00004275"/>
    </source>
</evidence>
<dbReference type="Pfam" id="PF00378">
    <property type="entry name" value="ECH_1"/>
    <property type="match status" value="1"/>
</dbReference>
<dbReference type="Gene3D" id="1.10.12.10">
    <property type="entry name" value="Lyase 2-enoyl-coa Hydratase, Chain A, domain 2"/>
    <property type="match status" value="1"/>
</dbReference>
<evidence type="ECO:0000256" key="9">
    <source>
        <dbReference type="ARBA" id="ARBA00051408"/>
    </source>
</evidence>
<keyword evidence="14" id="KW-1185">Reference proteome</keyword>
<dbReference type="Gene3D" id="3.90.226.10">
    <property type="entry name" value="2-enoyl-CoA Hydratase, Chain A, domain 1"/>
    <property type="match status" value="1"/>
</dbReference>
<dbReference type="GO" id="GO:0051750">
    <property type="term" value="F:delta(3,5)-delta(2,4)-dienoyl-CoA isomerase activity"/>
    <property type="evidence" value="ECO:0007669"/>
    <property type="project" value="TreeGrafter"/>
</dbReference>
<dbReference type="Proteomes" id="UP000887566">
    <property type="component" value="Unplaced"/>
</dbReference>
<dbReference type="FunFam" id="3.90.226.10:FF:000024">
    <property type="entry name" value="Delta3,5-delta2,4-dienoyl-CoA isomerase"/>
    <property type="match status" value="1"/>
</dbReference>
<accession>A0A914XRR0</accession>
<dbReference type="PANTHER" id="PTHR43149:SF1">
    <property type="entry name" value="DELTA(3,5)-DELTA(2,4)-DIENOYL-COA ISOMERASE, MITOCHONDRIAL"/>
    <property type="match status" value="1"/>
</dbReference>
<comment type="pathway">
    <text evidence="2">Lipid metabolism; fatty acid beta-oxidation.</text>
</comment>
<dbReference type="Gene3D" id="3.40.50.720">
    <property type="entry name" value="NAD(P)-binding Rossmann-like Domain"/>
    <property type="match status" value="1"/>
</dbReference>
<evidence type="ECO:0000256" key="2">
    <source>
        <dbReference type="ARBA" id="ARBA00005005"/>
    </source>
</evidence>
<dbReference type="InterPro" id="IPR018376">
    <property type="entry name" value="Enoyl-CoA_hyd/isom_CS"/>
</dbReference>
<dbReference type="PANTHER" id="PTHR43149">
    <property type="entry name" value="ENOYL-COA HYDRATASE"/>
    <property type="match status" value="1"/>
</dbReference>
<comment type="catalytic activity">
    <reaction evidence="9">
        <text>(3E,5Z)-octadienoyl-CoA = (2E,4E)-octadienoyl-CoA</text>
        <dbReference type="Rhea" id="RHEA:45244"/>
        <dbReference type="ChEBI" id="CHEBI:62243"/>
        <dbReference type="ChEBI" id="CHEBI:85108"/>
    </reaction>
</comment>
<dbReference type="FunFam" id="1.10.12.10:FF:000004">
    <property type="entry name" value="Delta3,5-delta2,4-dienoyl-CoA isomerase"/>
    <property type="match status" value="1"/>
</dbReference>
<dbReference type="GO" id="GO:0005739">
    <property type="term" value="C:mitochondrion"/>
    <property type="evidence" value="ECO:0007669"/>
    <property type="project" value="TreeGrafter"/>
</dbReference>
<evidence type="ECO:0000256" key="11">
    <source>
        <dbReference type="ARBA" id="ARBA00055786"/>
    </source>
</evidence>